<feature type="domain" description="Transcription factor MYC/MYB N-terminal" evidence="6">
    <location>
        <begin position="49"/>
        <end position="108"/>
    </location>
</feature>
<name>A0A9E7KGU8_9LILI</name>
<feature type="compositionally biased region" description="Basic and acidic residues" evidence="5">
    <location>
        <begin position="92"/>
        <end position="120"/>
    </location>
</feature>
<keyword evidence="7" id="KW-0238">DNA-binding</keyword>
<dbReference type="PANTHER" id="PTHR11514">
    <property type="entry name" value="MYC"/>
    <property type="match status" value="1"/>
</dbReference>
<dbReference type="OrthoDB" id="1717448at2759"/>
<accession>A0A9E7KGU8</accession>
<dbReference type="InterPro" id="IPR045084">
    <property type="entry name" value="AIB/MYC-like"/>
</dbReference>
<dbReference type="PANTHER" id="PTHR11514:SF47">
    <property type="entry name" value="TRANSCRIPTION FACTOR BHLH13"/>
    <property type="match status" value="1"/>
</dbReference>
<evidence type="ECO:0000313" key="7">
    <source>
        <dbReference type="EMBL" id="URE16896.1"/>
    </source>
</evidence>
<dbReference type="GO" id="GO:0005634">
    <property type="term" value="C:nucleus"/>
    <property type="evidence" value="ECO:0007669"/>
    <property type="project" value="UniProtKB-SubCell"/>
</dbReference>
<evidence type="ECO:0000259" key="6">
    <source>
        <dbReference type="Pfam" id="PF14215"/>
    </source>
</evidence>
<evidence type="ECO:0000256" key="4">
    <source>
        <dbReference type="RuleBase" id="RU369104"/>
    </source>
</evidence>
<evidence type="ECO:0000256" key="5">
    <source>
        <dbReference type="SAM" id="MobiDB-lite"/>
    </source>
</evidence>
<evidence type="ECO:0000313" key="8">
    <source>
        <dbReference type="Proteomes" id="UP001055439"/>
    </source>
</evidence>
<reference evidence="7" key="1">
    <citation type="submission" date="2022-05" db="EMBL/GenBank/DDBJ databases">
        <title>The Musa troglodytarum L. genome provides insights into the mechanism of non-climacteric behaviour and enrichment of carotenoids.</title>
        <authorList>
            <person name="Wang J."/>
        </authorList>
    </citation>
    <scope>NUCLEOTIDE SEQUENCE</scope>
    <source>
        <tissue evidence="7">Leaf</tissue>
    </source>
</reference>
<comment type="subcellular location">
    <subcellularLocation>
        <location evidence="4">Nucleus</location>
    </subcellularLocation>
</comment>
<gene>
    <name evidence="7" type="ORF">MUK42_24960</name>
</gene>
<evidence type="ECO:0000256" key="2">
    <source>
        <dbReference type="ARBA" id="ARBA00023163"/>
    </source>
</evidence>
<dbReference type="GO" id="GO:0000976">
    <property type="term" value="F:transcription cis-regulatory region binding"/>
    <property type="evidence" value="ECO:0007669"/>
    <property type="project" value="TreeGrafter"/>
</dbReference>
<dbReference type="AlphaFoldDB" id="A0A9E7KGU8"/>
<proteinExistence type="predicted"/>
<dbReference type="Proteomes" id="UP001055439">
    <property type="component" value="Chromosome 7"/>
</dbReference>
<dbReference type="GO" id="GO:0003700">
    <property type="term" value="F:DNA-binding transcription factor activity"/>
    <property type="evidence" value="ECO:0007669"/>
    <property type="project" value="InterPro"/>
</dbReference>
<dbReference type="Pfam" id="PF14215">
    <property type="entry name" value="bHLH-MYC_N"/>
    <property type="match status" value="1"/>
</dbReference>
<evidence type="ECO:0000256" key="1">
    <source>
        <dbReference type="ARBA" id="ARBA00023015"/>
    </source>
</evidence>
<evidence type="ECO:0000256" key="3">
    <source>
        <dbReference type="ARBA" id="ARBA00023242"/>
    </source>
</evidence>
<sequence>MSEFSWSEEERRMAAAVLGPEAFGYLAASRASSDGLTAASFSSSTEADLQRRLLDLVEGPRDRPGLGWNYAIFWQISRAKSGDLVLGWGDGSCRDPRDGGREDGRRRRAPAEDEDGRAPEATRVLRRVG</sequence>
<dbReference type="InterPro" id="IPR025610">
    <property type="entry name" value="MYC/MYB_N"/>
</dbReference>
<keyword evidence="1 4" id="KW-0805">Transcription regulation</keyword>
<organism evidence="7 8">
    <name type="scientific">Musa troglodytarum</name>
    <name type="common">fe'i banana</name>
    <dbReference type="NCBI Taxonomy" id="320322"/>
    <lineage>
        <taxon>Eukaryota</taxon>
        <taxon>Viridiplantae</taxon>
        <taxon>Streptophyta</taxon>
        <taxon>Embryophyta</taxon>
        <taxon>Tracheophyta</taxon>
        <taxon>Spermatophyta</taxon>
        <taxon>Magnoliopsida</taxon>
        <taxon>Liliopsida</taxon>
        <taxon>Zingiberales</taxon>
        <taxon>Musaceae</taxon>
        <taxon>Musa</taxon>
    </lineage>
</organism>
<feature type="region of interest" description="Disordered" evidence="5">
    <location>
        <begin position="88"/>
        <end position="129"/>
    </location>
</feature>
<dbReference type="EMBL" id="CP097509">
    <property type="protein sequence ID" value="URE16896.1"/>
    <property type="molecule type" value="Genomic_DNA"/>
</dbReference>
<keyword evidence="3 4" id="KW-0539">Nucleus</keyword>
<protein>
    <recommendedName>
        <fullName evidence="4">Transcription factor</fullName>
        <shortName evidence="4">bHLH transcription factor</shortName>
    </recommendedName>
    <alternativeName>
        <fullName evidence="4">Basic helix-loop-helix protein</fullName>
    </alternativeName>
</protein>
<keyword evidence="2 4" id="KW-0804">Transcription</keyword>
<keyword evidence="8" id="KW-1185">Reference proteome</keyword>